<dbReference type="Proteomes" id="UP000024635">
    <property type="component" value="Unassembled WGS sequence"/>
</dbReference>
<evidence type="ECO:0000313" key="3">
    <source>
        <dbReference type="Proteomes" id="UP000024635"/>
    </source>
</evidence>
<proteinExistence type="predicted"/>
<dbReference type="STRING" id="53326.A0A016UVI5"/>
<gene>
    <name evidence="2" type="primary">Acey_s0026.g1494</name>
    <name evidence="2" type="synonym">Acey-del-2</name>
    <name evidence="2" type="ORF">Y032_0026g1494</name>
</gene>
<feature type="compositionally biased region" description="Polar residues" evidence="1">
    <location>
        <begin position="61"/>
        <end position="90"/>
    </location>
</feature>
<feature type="region of interest" description="Disordered" evidence="1">
    <location>
        <begin position="43"/>
        <end position="98"/>
    </location>
</feature>
<organism evidence="2 3">
    <name type="scientific">Ancylostoma ceylanicum</name>
    <dbReference type="NCBI Taxonomy" id="53326"/>
    <lineage>
        <taxon>Eukaryota</taxon>
        <taxon>Metazoa</taxon>
        <taxon>Ecdysozoa</taxon>
        <taxon>Nematoda</taxon>
        <taxon>Chromadorea</taxon>
        <taxon>Rhabditida</taxon>
        <taxon>Rhabditina</taxon>
        <taxon>Rhabditomorpha</taxon>
        <taxon>Strongyloidea</taxon>
        <taxon>Ancylostomatidae</taxon>
        <taxon>Ancylostomatinae</taxon>
        <taxon>Ancylostoma</taxon>
    </lineage>
</organism>
<accession>A0A016UVI5</accession>
<dbReference type="OrthoDB" id="5831400at2759"/>
<evidence type="ECO:0000256" key="1">
    <source>
        <dbReference type="SAM" id="MobiDB-lite"/>
    </source>
</evidence>
<reference evidence="3" key="1">
    <citation type="journal article" date="2015" name="Nat. Genet.">
        <title>The genome and transcriptome of the zoonotic hookworm Ancylostoma ceylanicum identify infection-specific gene families.</title>
        <authorList>
            <person name="Schwarz E.M."/>
            <person name="Hu Y."/>
            <person name="Antoshechkin I."/>
            <person name="Miller M.M."/>
            <person name="Sternberg P.W."/>
            <person name="Aroian R.V."/>
        </authorList>
    </citation>
    <scope>NUCLEOTIDE SEQUENCE</scope>
    <source>
        <strain evidence="3">HY135</strain>
    </source>
</reference>
<protein>
    <submittedName>
        <fullName evidence="2">Uncharacterized protein</fullName>
    </submittedName>
</protein>
<dbReference type="EMBL" id="JARK01001362">
    <property type="protein sequence ID" value="EYC18981.1"/>
    <property type="molecule type" value="Genomic_DNA"/>
</dbReference>
<feature type="region of interest" description="Disordered" evidence="1">
    <location>
        <begin position="1"/>
        <end position="30"/>
    </location>
</feature>
<name>A0A016UVI5_9BILA</name>
<comment type="caution">
    <text evidence="2">The sequence shown here is derived from an EMBL/GenBank/DDBJ whole genome shotgun (WGS) entry which is preliminary data.</text>
</comment>
<dbReference type="AlphaFoldDB" id="A0A016UVI5"/>
<evidence type="ECO:0000313" key="2">
    <source>
        <dbReference type="EMBL" id="EYC18981.1"/>
    </source>
</evidence>
<sequence>MFPFADPENLRPAASAPKQHRQLMDQSTSTADLEDLLADVIRGGRGDSNANYKREVHDKSTVTSPSLDEQNQQLLEKQTQDQATSMFPSPSCSPQPPLITLEDAAETDVSLPDFKDQKTAGSPKSSPDFVHILERLFSFSDLESSSVEDLLNLETRPSSGNRKSVTFSDLIDVEIVSPELSKSRTQSPQDPNVAIKPILKKEDKQRETMRRLLEYAAERLYRDLLMLVEERDRSVHALEITPDNEEKLSEQTNIFQRNYRDKLLDNKLALDKRIDQVWTKLKDLPIDGHKAHLVYGVRHSSELTLNMKRRLAARRCSVQIEKKERNEMEMASDFSRRLSRVREQMIRRESDSLLTVDDNRSMQDLLNSVSRIFGSYEKLTSS</sequence>
<keyword evidence="3" id="KW-1185">Reference proteome</keyword>